<accession>A0A562NL36</accession>
<feature type="signal peptide" evidence="1">
    <location>
        <begin position="1"/>
        <end position="24"/>
    </location>
</feature>
<dbReference type="PANTHER" id="PTHR47197:SF3">
    <property type="entry name" value="DIHYDRO-HEME D1 DEHYDROGENASE"/>
    <property type="match status" value="1"/>
</dbReference>
<dbReference type="InterPro" id="IPR051200">
    <property type="entry name" value="Host-pathogen_enzymatic-act"/>
</dbReference>
<keyword evidence="1" id="KW-0732">Signal</keyword>
<dbReference type="Gene3D" id="2.130.10.10">
    <property type="entry name" value="YVTN repeat-like/Quinoprotein amine dehydrogenase"/>
    <property type="match status" value="1"/>
</dbReference>
<dbReference type="InterPro" id="IPR011044">
    <property type="entry name" value="Quino_amine_DH_bsu"/>
</dbReference>
<dbReference type="PANTHER" id="PTHR47197">
    <property type="entry name" value="PROTEIN NIRF"/>
    <property type="match status" value="1"/>
</dbReference>
<dbReference type="InterPro" id="IPR015943">
    <property type="entry name" value="WD40/YVTN_repeat-like_dom_sf"/>
</dbReference>
<keyword evidence="3" id="KW-1185">Reference proteome</keyword>
<evidence type="ECO:0000313" key="3">
    <source>
        <dbReference type="Proteomes" id="UP000316225"/>
    </source>
</evidence>
<dbReference type="InterPro" id="IPR023879">
    <property type="entry name" value="QH-AmDH_bsu"/>
</dbReference>
<feature type="chain" id="PRO_5021851383" evidence="1">
    <location>
        <begin position="25"/>
        <end position="362"/>
    </location>
</feature>
<organism evidence="2 3">
    <name type="scientific">Paracoccus sulfuroxidans</name>
    <dbReference type="NCBI Taxonomy" id="384678"/>
    <lineage>
        <taxon>Bacteria</taxon>
        <taxon>Pseudomonadati</taxon>
        <taxon>Pseudomonadota</taxon>
        <taxon>Alphaproteobacteria</taxon>
        <taxon>Rhodobacterales</taxon>
        <taxon>Paracoccaceae</taxon>
        <taxon>Paracoccus</taxon>
    </lineage>
</organism>
<protein>
    <submittedName>
        <fullName evidence="2">Quinohemoprotein amine dehydrogenase beta subunit</fullName>
    </submittedName>
</protein>
<dbReference type="RefSeq" id="WP_242008190.1">
    <property type="nucleotide sequence ID" value="NZ_VLKU01000008.1"/>
</dbReference>
<dbReference type="EMBL" id="VLKU01000008">
    <property type="protein sequence ID" value="TWI32925.1"/>
    <property type="molecule type" value="Genomic_DNA"/>
</dbReference>
<evidence type="ECO:0000313" key="2">
    <source>
        <dbReference type="EMBL" id="TWI32925.1"/>
    </source>
</evidence>
<proteinExistence type="predicted"/>
<dbReference type="Proteomes" id="UP000316225">
    <property type="component" value="Unassembled WGS sequence"/>
</dbReference>
<sequence length="362" mass="39791">MMKPGLLPALVAAGLMLGADTALARDYILAPARPNKLVVVDTEKMAVDKVVTLDDDAGPMPMTPTVDPTGKFAYVSINKTESIAKVDLISGETVARVDLSTPEMRVKNLFGLALSPDGKTIAAYQSPVKLELAHFEVQPTQITLYNAEDLTPIKTFPAPRQVTLLMFSTDGSKLYGLGRSMYTFDAASGEQLDERPVVAWNTEKYNPSDVLDVWSQYENSGVMVAPFYTSLKDGNPEDPESFRTGLLTLDLATDEMKMRDVRTMDVFYFSTAVSPDKTRAYGVYNVLESFDLTKDEPIKRVPLPHSYYSINVASDNKTIFISGAMGNIAAYDAETLERKADVELPDGASMSLSSVRMFQRDE</sequence>
<reference evidence="2 3" key="1">
    <citation type="journal article" date="2015" name="Stand. Genomic Sci.">
        <title>Genomic Encyclopedia of Bacterial and Archaeal Type Strains, Phase III: the genomes of soil and plant-associated and newly described type strains.</title>
        <authorList>
            <person name="Whitman W.B."/>
            <person name="Woyke T."/>
            <person name="Klenk H.P."/>
            <person name="Zhou Y."/>
            <person name="Lilburn T.G."/>
            <person name="Beck B.J."/>
            <person name="De Vos P."/>
            <person name="Vandamme P."/>
            <person name="Eisen J.A."/>
            <person name="Garrity G."/>
            <person name="Hugenholtz P."/>
            <person name="Kyrpides N.C."/>
        </authorList>
    </citation>
    <scope>NUCLEOTIDE SEQUENCE [LARGE SCALE GENOMIC DNA]</scope>
    <source>
        <strain evidence="2 3">CGMCC 1.5364</strain>
    </source>
</reference>
<dbReference type="SUPFAM" id="SSF50969">
    <property type="entry name" value="YVTN repeat-like/Quinoprotein amine dehydrogenase"/>
    <property type="match status" value="1"/>
</dbReference>
<dbReference type="NCBIfam" id="TIGR03907">
    <property type="entry name" value="QH_beta"/>
    <property type="match status" value="1"/>
</dbReference>
<name>A0A562NL36_9RHOB</name>
<gene>
    <name evidence="2" type="ORF">IQ24_02807</name>
</gene>
<evidence type="ECO:0000256" key="1">
    <source>
        <dbReference type="SAM" id="SignalP"/>
    </source>
</evidence>
<comment type="caution">
    <text evidence="2">The sequence shown here is derived from an EMBL/GenBank/DDBJ whole genome shotgun (WGS) entry which is preliminary data.</text>
</comment>
<dbReference type="AlphaFoldDB" id="A0A562NL36"/>